<evidence type="ECO:0000313" key="2">
    <source>
        <dbReference type="Proteomes" id="UP001527882"/>
    </source>
</evidence>
<reference evidence="1 2" key="1">
    <citation type="submission" date="2022-12" db="EMBL/GenBank/DDBJ databases">
        <title>Draft genome sequence of Paenibacillus sp. dW9.</title>
        <authorList>
            <person name="Choi E.-W."/>
            <person name="Kim D.-U."/>
        </authorList>
    </citation>
    <scope>NUCLEOTIDE SEQUENCE [LARGE SCALE GENOMIC DNA]</scope>
    <source>
        <strain evidence="2">dW9</strain>
    </source>
</reference>
<comment type="caution">
    <text evidence="1">The sequence shown here is derived from an EMBL/GenBank/DDBJ whole genome shotgun (WGS) entry which is preliminary data.</text>
</comment>
<protein>
    <submittedName>
        <fullName evidence="1">Uncharacterized protein</fullName>
    </submittedName>
</protein>
<evidence type="ECO:0000313" key="1">
    <source>
        <dbReference type="EMBL" id="MCZ8514342.1"/>
    </source>
</evidence>
<dbReference type="RefSeq" id="WP_269882858.1">
    <property type="nucleotide sequence ID" value="NZ_JAQAGZ010000011.1"/>
</dbReference>
<gene>
    <name evidence="1" type="ORF">O9H85_18310</name>
</gene>
<dbReference type="Proteomes" id="UP001527882">
    <property type="component" value="Unassembled WGS sequence"/>
</dbReference>
<accession>A0ABT4QC48</accession>
<keyword evidence="2" id="KW-1185">Reference proteome</keyword>
<proteinExistence type="predicted"/>
<name>A0ABT4QC48_9BACL</name>
<dbReference type="EMBL" id="JAQAGZ010000011">
    <property type="protein sequence ID" value="MCZ8514342.1"/>
    <property type="molecule type" value="Genomic_DNA"/>
</dbReference>
<sequence length="111" mass="13154">MFIFSSSLDSGEAIVTPRGIYFNDNYYSCTFAIKEGWYEKSHLMNSWSIPIYYDPKNQEMILISNSLGSLLIANKVELSDTELVDPVLIVEYFEKFIKLKKYYKNKRKKRW</sequence>
<organism evidence="1 2">
    <name type="scientific">Paenibacillus gyeongsangnamensis</name>
    <dbReference type="NCBI Taxonomy" id="3388067"/>
    <lineage>
        <taxon>Bacteria</taxon>
        <taxon>Bacillati</taxon>
        <taxon>Bacillota</taxon>
        <taxon>Bacilli</taxon>
        <taxon>Bacillales</taxon>
        <taxon>Paenibacillaceae</taxon>
        <taxon>Paenibacillus</taxon>
    </lineage>
</organism>